<keyword evidence="3" id="KW-0687">Ribonucleoprotein</keyword>
<dbReference type="EnsemblMetazoa" id="CapteT162875">
    <property type="protein sequence ID" value="CapteP162875"/>
    <property type="gene ID" value="CapteG162875"/>
</dbReference>
<evidence type="ECO:0008006" key="7">
    <source>
        <dbReference type="Google" id="ProtNLM"/>
    </source>
</evidence>
<proteinExistence type="inferred from homology"/>
<dbReference type="GO" id="GO:1990904">
    <property type="term" value="C:ribonucleoprotein complex"/>
    <property type="evidence" value="ECO:0007669"/>
    <property type="project" value="UniProtKB-KW"/>
</dbReference>
<dbReference type="Proteomes" id="UP000014760">
    <property type="component" value="Unassembled WGS sequence"/>
</dbReference>
<dbReference type="PANTHER" id="PTHR21109:SF0">
    <property type="entry name" value="SMALL RIBOSOMAL SUBUNIT PROTEIN BS21M"/>
    <property type="match status" value="1"/>
</dbReference>
<dbReference type="STRING" id="283909.R7U3I2"/>
<dbReference type="PANTHER" id="PTHR21109">
    <property type="entry name" value="MITOCHONDRIAL 28S RIBOSOMAL PROTEIN S21"/>
    <property type="match status" value="1"/>
</dbReference>
<reference evidence="6" key="1">
    <citation type="submission" date="2012-12" db="EMBL/GenBank/DDBJ databases">
        <authorList>
            <person name="Hellsten U."/>
            <person name="Grimwood J."/>
            <person name="Chapman J.A."/>
            <person name="Shapiro H."/>
            <person name="Aerts A."/>
            <person name="Otillar R.P."/>
            <person name="Terry A.Y."/>
            <person name="Boore J.L."/>
            <person name="Simakov O."/>
            <person name="Marletaz F."/>
            <person name="Cho S.-J."/>
            <person name="Edsinger-Gonzales E."/>
            <person name="Havlak P."/>
            <person name="Kuo D.-H."/>
            <person name="Larsson T."/>
            <person name="Lv J."/>
            <person name="Arendt D."/>
            <person name="Savage R."/>
            <person name="Osoegawa K."/>
            <person name="de Jong P."/>
            <person name="Lindberg D.R."/>
            <person name="Seaver E.C."/>
            <person name="Weisblat D.A."/>
            <person name="Putnam N.H."/>
            <person name="Grigoriev I.V."/>
            <person name="Rokhsar D.S."/>
        </authorList>
    </citation>
    <scope>NUCLEOTIDE SEQUENCE</scope>
    <source>
        <strain evidence="6">I ESC-2004</strain>
    </source>
</reference>
<reference evidence="4 6" key="2">
    <citation type="journal article" date="2013" name="Nature">
        <title>Insights into bilaterian evolution from three spiralian genomes.</title>
        <authorList>
            <person name="Simakov O."/>
            <person name="Marletaz F."/>
            <person name="Cho S.J."/>
            <person name="Edsinger-Gonzales E."/>
            <person name="Havlak P."/>
            <person name="Hellsten U."/>
            <person name="Kuo D.H."/>
            <person name="Larsson T."/>
            <person name="Lv J."/>
            <person name="Arendt D."/>
            <person name="Savage R."/>
            <person name="Osoegawa K."/>
            <person name="de Jong P."/>
            <person name="Grimwood J."/>
            <person name="Chapman J.A."/>
            <person name="Shapiro H."/>
            <person name="Aerts A."/>
            <person name="Otillar R.P."/>
            <person name="Terry A.Y."/>
            <person name="Boore J.L."/>
            <person name="Grigoriev I.V."/>
            <person name="Lindberg D.R."/>
            <person name="Seaver E.C."/>
            <person name="Weisblat D.A."/>
            <person name="Putnam N.H."/>
            <person name="Rokhsar D.S."/>
        </authorList>
    </citation>
    <scope>NUCLEOTIDE SEQUENCE</scope>
    <source>
        <strain evidence="4 6">I ESC-2004</strain>
    </source>
</reference>
<dbReference type="EMBL" id="AMQN01009672">
    <property type="status" value="NOT_ANNOTATED_CDS"/>
    <property type="molecule type" value="Genomic_DNA"/>
</dbReference>
<dbReference type="OMA" id="SYERCKR"/>
<evidence type="ECO:0000256" key="2">
    <source>
        <dbReference type="ARBA" id="ARBA00022980"/>
    </source>
</evidence>
<dbReference type="InterPro" id="IPR001911">
    <property type="entry name" value="Ribosomal_bS21"/>
</dbReference>
<dbReference type="GO" id="GO:0006412">
    <property type="term" value="P:translation"/>
    <property type="evidence" value="ECO:0007669"/>
    <property type="project" value="InterPro"/>
</dbReference>
<dbReference type="GO" id="GO:0005840">
    <property type="term" value="C:ribosome"/>
    <property type="evidence" value="ECO:0007669"/>
    <property type="project" value="UniProtKB-KW"/>
</dbReference>
<comment type="similarity">
    <text evidence="1">Belongs to the bacterial ribosomal protein bS21 family.</text>
</comment>
<evidence type="ECO:0000256" key="1">
    <source>
        <dbReference type="ARBA" id="ARBA00006640"/>
    </source>
</evidence>
<dbReference type="OrthoDB" id="2501249at2759"/>
<dbReference type="AlphaFoldDB" id="R7U3I2"/>
<dbReference type="EMBL" id="KB305931">
    <property type="protein sequence ID" value="ELU00524.1"/>
    <property type="molecule type" value="Genomic_DNA"/>
</dbReference>
<evidence type="ECO:0000256" key="3">
    <source>
        <dbReference type="ARBA" id="ARBA00023274"/>
    </source>
</evidence>
<sequence length="89" mass="10913">MVNGHKIYNFLARTVLVKNNEIEMSLKSLERVLGQEQLYIRAKRQMFYEKPCRKRQRIAFEHAKRVYDAEMTRKIEFVVRKNRVDPWLR</sequence>
<gene>
    <name evidence="4" type="ORF">CAPTEDRAFT_162875</name>
</gene>
<dbReference type="Pfam" id="PF01165">
    <property type="entry name" value="Ribosomal_S21"/>
    <property type="match status" value="1"/>
</dbReference>
<evidence type="ECO:0000313" key="6">
    <source>
        <dbReference type="Proteomes" id="UP000014760"/>
    </source>
</evidence>
<reference evidence="5" key="3">
    <citation type="submission" date="2015-06" db="UniProtKB">
        <authorList>
            <consortium name="EnsemblMetazoa"/>
        </authorList>
    </citation>
    <scope>IDENTIFICATION</scope>
</reference>
<keyword evidence="2" id="KW-0689">Ribosomal protein</keyword>
<dbReference type="FunCoup" id="R7U3I2">
    <property type="interactions" value="600"/>
</dbReference>
<keyword evidence="6" id="KW-1185">Reference proteome</keyword>
<dbReference type="HOGENOM" id="CLU_167771_0_0_1"/>
<name>R7U3I2_CAPTE</name>
<protein>
    <recommendedName>
        <fullName evidence="7">Ribosomal protein S21</fullName>
    </recommendedName>
</protein>
<evidence type="ECO:0000313" key="4">
    <source>
        <dbReference type="EMBL" id="ELU00524.1"/>
    </source>
</evidence>
<dbReference type="GO" id="GO:0003735">
    <property type="term" value="F:structural constituent of ribosome"/>
    <property type="evidence" value="ECO:0007669"/>
    <property type="project" value="InterPro"/>
</dbReference>
<organism evidence="4">
    <name type="scientific">Capitella teleta</name>
    <name type="common">Polychaete worm</name>
    <dbReference type="NCBI Taxonomy" id="283909"/>
    <lineage>
        <taxon>Eukaryota</taxon>
        <taxon>Metazoa</taxon>
        <taxon>Spiralia</taxon>
        <taxon>Lophotrochozoa</taxon>
        <taxon>Annelida</taxon>
        <taxon>Polychaeta</taxon>
        <taxon>Sedentaria</taxon>
        <taxon>Scolecida</taxon>
        <taxon>Capitellidae</taxon>
        <taxon>Capitella</taxon>
    </lineage>
</organism>
<dbReference type="NCBIfam" id="TIGR00030">
    <property type="entry name" value="S21p"/>
    <property type="match status" value="1"/>
</dbReference>
<evidence type="ECO:0000313" key="5">
    <source>
        <dbReference type="EnsemblMetazoa" id="CapteP162875"/>
    </source>
</evidence>
<accession>R7U3I2</accession>